<protein>
    <submittedName>
        <fullName evidence="1">Uncharacterized protein</fullName>
    </submittedName>
</protein>
<gene>
    <name evidence="1" type="ORF">Ari01nite_33410</name>
</gene>
<name>A0A919K3C4_9ACTN</name>
<dbReference type="Proteomes" id="UP000636960">
    <property type="component" value="Unassembled WGS sequence"/>
</dbReference>
<comment type="caution">
    <text evidence="1">The sequence shown here is derived from an EMBL/GenBank/DDBJ whole genome shotgun (WGS) entry which is preliminary data.</text>
</comment>
<proteinExistence type="predicted"/>
<organism evidence="1 2">
    <name type="scientific">Paractinoplanes rishiriensis</name>
    <dbReference type="NCBI Taxonomy" id="1050105"/>
    <lineage>
        <taxon>Bacteria</taxon>
        <taxon>Bacillati</taxon>
        <taxon>Actinomycetota</taxon>
        <taxon>Actinomycetes</taxon>
        <taxon>Micromonosporales</taxon>
        <taxon>Micromonosporaceae</taxon>
        <taxon>Paractinoplanes</taxon>
    </lineage>
</organism>
<keyword evidence="2" id="KW-1185">Reference proteome</keyword>
<evidence type="ECO:0000313" key="1">
    <source>
        <dbReference type="EMBL" id="GIE95876.1"/>
    </source>
</evidence>
<evidence type="ECO:0000313" key="2">
    <source>
        <dbReference type="Proteomes" id="UP000636960"/>
    </source>
</evidence>
<dbReference type="EMBL" id="BOMV01000037">
    <property type="protein sequence ID" value="GIE95876.1"/>
    <property type="molecule type" value="Genomic_DNA"/>
</dbReference>
<reference evidence="1" key="1">
    <citation type="submission" date="2021-01" db="EMBL/GenBank/DDBJ databases">
        <title>Whole genome shotgun sequence of Actinoplanes rishiriensis NBRC 108556.</title>
        <authorList>
            <person name="Komaki H."/>
            <person name="Tamura T."/>
        </authorList>
    </citation>
    <scope>NUCLEOTIDE SEQUENCE</scope>
    <source>
        <strain evidence="1">NBRC 108556</strain>
    </source>
</reference>
<dbReference type="AlphaFoldDB" id="A0A919K3C4"/>
<sequence>MGGLAFGGPGRLAGRVLPNTDLGKLLFRANCPANRNSNIGIIARYRRYFVTYQ</sequence>
<accession>A0A919K3C4</accession>